<feature type="chain" id="PRO_5002509977" description="Lipoprotein" evidence="2">
    <location>
        <begin position="18"/>
        <end position="281"/>
    </location>
</feature>
<evidence type="ECO:0008006" key="5">
    <source>
        <dbReference type="Google" id="ProtNLM"/>
    </source>
</evidence>
<dbReference type="CDD" id="cd12105">
    <property type="entry name" value="HmuY"/>
    <property type="match status" value="1"/>
</dbReference>
<dbReference type="Pfam" id="PF14064">
    <property type="entry name" value="HmuY"/>
    <property type="match status" value="1"/>
</dbReference>
<organism evidence="3 4">
    <name type="scientific">Sandaracinus amylolyticus</name>
    <dbReference type="NCBI Taxonomy" id="927083"/>
    <lineage>
        <taxon>Bacteria</taxon>
        <taxon>Pseudomonadati</taxon>
        <taxon>Myxococcota</taxon>
        <taxon>Polyangia</taxon>
        <taxon>Polyangiales</taxon>
        <taxon>Sandaracinaceae</taxon>
        <taxon>Sandaracinus</taxon>
    </lineage>
</organism>
<dbReference type="InterPro" id="IPR025921">
    <property type="entry name" value="HmuY"/>
</dbReference>
<dbReference type="RefSeq" id="WP_053232586.1">
    <property type="nucleotide sequence ID" value="NZ_CP011125.1"/>
</dbReference>
<keyword evidence="4" id="KW-1185">Reference proteome</keyword>
<evidence type="ECO:0000313" key="4">
    <source>
        <dbReference type="Proteomes" id="UP000034883"/>
    </source>
</evidence>
<evidence type="ECO:0000256" key="1">
    <source>
        <dbReference type="SAM" id="MobiDB-lite"/>
    </source>
</evidence>
<dbReference type="Proteomes" id="UP000034883">
    <property type="component" value="Chromosome"/>
</dbReference>
<feature type="compositionally biased region" description="Acidic residues" evidence="1">
    <location>
        <begin position="24"/>
        <end position="40"/>
    </location>
</feature>
<dbReference type="PROSITE" id="PS51257">
    <property type="entry name" value="PROKAR_LIPOPROTEIN"/>
    <property type="match status" value="1"/>
</dbReference>
<protein>
    <recommendedName>
        <fullName evidence="5">Lipoprotein</fullName>
    </recommendedName>
</protein>
<sequence>MKSIQMCSFLLSILALAAGCGDDDGGPTPADDDGGVEDAGSDAGGPAPQCTAHDVRCQEASITELRLFEPPATAGLITEEGTTAGEFTTHVDATAMPVGGTSPTTSYVYARFTDDGLEQVDVGDEDALLSTDWDIAFRRYVIRLNSGISGPSCVTGARLPPTAEGEPPAFESVTEVPAELELFEEEYFTEASPGECTLVSDGSGLPGAPDTILAGYWRYSPTMCLQMTGNVYVLQLRGGRHVKLEVISYYSPENQEACNAGGSPTSPTGSANMRVRWAFLD</sequence>
<name>A0A0F6SEK1_9BACT</name>
<dbReference type="AlphaFoldDB" id="A0A0F6SEK1"/>
<gene>
    <name evidence="3" type="ORF">DB32_002483</name>
</gene>
<keyword evidence="2" id="KW-0732">Signal</keyword>
<feature type="region of interest" description="Disordered" evidence="1">
    <location>
        <begin position="24"/>
        <end position="52"/>
    </location>
</feature>
<evidence type="ECO:0000313" key="3">
    <source>
        <dbReference type="EMBL" id="AKF05334.1"/>
    </source>
</evidence>
<accession>A0A0F6SEK1</accession>
<evidence type="ECO:0000256" key="2">
    <source>
        <dbReference type="SAM" id="SignalP"/>
    </source>
</evidence>
<feature type="signal peptide" evidence="2">
    <location>
        <begin position="1"/>
        <end position="17"/>
    </location>
</feature>
<proteinExistence type="predicted"/>
<dbReference type="EMBL" id="CP011125">
    <property type="protein sequence ID" value="AKF05334.1"/>
    <property type="molecule type" value="Genomic_DNA"/>
</dbReference>
<dbReference type="STRING" id="927083.DB32_002483"/>
<reference evidence="3 4" key="1">
    <citation type="submission" date="2015-03" db="EMBL/GenBank/DDBJ databases">
        <title>Genome assembly of Sandaracinus amylolyticus DSM 53668.</title>
        <authorList>
            <person name="Sharma G."/>
            <person name="Subramanian S."/>
        </authorList>
    </citation>
    <scope>NUCLEOTIDE SEQUENCE [LARGE SCALE GENOMIC DNA]</scope>
    <source>
        <strain evidence="3 4">DSM 53668</strain>
    </source>
</reference>
<dbReference type="KEGG" id="samy:DB32_002483"/>